<name>A0A1L3NMN6_CLOSG</name>
<feature type="transmembrane region" description="Helical" evidence="1">
    <location>
        <begin position="7"/>
        <end position="28"/>
    </location>
</feature>
<organism evidence="2 3">
    <name type="scientific">Clostridium sporogenes</name>
    <dbReference type="NCBI Taxonomy" id="1509"/>
    <lineage>
        <taxon>Bacteria</taxon>
        <taxon>Bacillati</taxon>
        <taxon>Bacillota</taxon>
        <taxon>Clostridia</taxon>
        <taxon>Eubacteriales</taxon>
        <taxon>Clostridiaceae</taxon>
        <taxon>Clostridium</taxon>
    </lineage>
</organism>
<evidence type="ECO:0000313" key="2">
    <source>
        <dbReference type="EMBL" id="APH17331.1"/>
    </source>
</evidence>
<protein>
    <submittedName>
        <fullName evidence="2">Uncharacterized protein</fullName>
    </submittedName>
</protein>
<dbReference type="Proteomes" id="UP000182204">
    <property type="component" value="Chromosome"/>
</dbReference>
<gene>
    <name evidence="2" type="ORF">NPD5_1230</name>
</gene>
<keyword evidence="1" id="KW-1133">Transmembrane helix</keyword>
<keyword evidence="1" id="KW-0812">Transmembrane</keyword>
<evidence type="ECO:0000256" key="1">
    <source>
        <dbReference type="SAM" id="Phobius"/>
    </source>
</evidence>
<dbReference type="AlphaFoldDB" id="A0A1L3NMN6"/>
<keyword evidence="1" id="KW-0472">Membrane</keyword>
<accession>A0A1L3NMN6</accession>
<dbReference type="EMBL" id="CP013243">
    <property type="protein sequence ID" value="APH17331.1"/>
    <property type="molecule type" value="Genomic_DNA"/>
</dbReference>
<proteinExistence type="predicted"/>
<feature type="transmembrane region" description="Helical" evidence="1">
    <location>
        <begin position="68"/>
        <end position="89"/>
    </location>
</feature>
<evidence type="ECO:0000313" key="3">
    <source>
        <dbReference type="Proteomes" id="UP000182204"/>
    </source>
</evidence>
<reference evidence="2 3" key="1">
    <citation type="submission" date="2015-11" db="EMBL/GenBank/DDBJ databases">
        <authorList>
            <person name="Hill K.K."/>
            <person name="Shirey T.B."/>
            <person name="Raphael B."/>
            <person name="Daligault H.E."/>
            <person name="Davenport K.W."/>
            <person name="Bruce D.C."/>
            <person name="Foley B.T."/>
            <person name="Johnson S.L."/>
        </authorList>
    </citation>
    <scope>NUCLEOTIDE SEQUENCE [LARGE SCALE GENOMIC DNA]</scope>
    <source>
        <strain evidence="2 3">CDC_1632</strain>
    </source>
</reference>
<sequence length="103" mass="11971">MRRIQTLEFKLSVLILIIISFIAPANIIQNGILIEYKFGFPCEYLSIYQENKRSCQLFSNLFDGNKGIHIDILGFFANVFIIYALLVLIKKIYMKVSKSCITW</sequence>